<dbReference type="PANTHER" id="PTHR30329:SF21">
    <property type="entry name" value="LIPOPROTEIN YIAD-RELATED"/>
    <property type="match status" value="1"/>
</dbReference>
<feature type="domain" description="OmpA-like" evidence="7">
    <location>
        <begin position="358"/>
        <end position="476"/>
    </location>
</feature>
<gene>
    <name evidence="8" type="ORF">MMIC_P2407</name>
</gene>
<evidence type="ECO:0000313" key="9">
    <source>
        <dbReference type="Proteomes" id="UP000231632"/>
    </source>
</evidence>
<name>A0A1L8CR82_9PROT</name>
<keyword evidence="2 4" id="KW-0472">Membrane</keyword>
<keyword evidence="9" id="KW-1185">Reference proteome</keyword>
<dbReference type="InterPro" id="IPR050330">
    <property type="entry name" value="Bact_OuterMem_StrucFunc"/>
</dbReference>
<dbReference type="InterPro" id="IPR006664">
    <property type="entry name" value="OMP_bac"/>
</dbReference>
<accession>A0A1L8CR82</accession>
<evidence type="ECO:0000256" key="6">
    <source>
        <dbReference type="SAM" id="SignalP"/>
    </source>
</evidence>
<reference evidence="8 9" key="1">
    <citation type="journal article" date="2017" name="Arch. Microbiol.">
        <title>Mariprofundus micogutta sp. nov., a novel iron-oxidizing zetaproteobacterium isolated from a deep-sea hydrothermal field at the Bayonnaise knoll of the Izu-Ogasawara arc, and a description of Mariprofundales ord. nov. and Zetaproteobacteria classis nov.</title>
        <authorList>
            <person name="Makita H."/>
            <person name="Tanaka E."/>
            <person name="Mitsunobu S."/>
            <person name="Miyazaki M."/>
            <person name="Nunoura T."/>
            <person name="Uematsu K."/>
            <person name="Takaki Y."/>
            <person name="Nishi S."/>
            <person name="Shimamura S."/>
            <person name="Takai K."/>
        </authorList>
    </citation>
    <scope>NUCLEOTIDE SEQUENCE [LARGE SCALE GENOMIC DNA]</scope>
    <source>
        <strain evidence="8 9">ET2</strain>
    </source>
</reference>
<dbReference type="GO" id="GO:0009279">
    <property type="term" value="C:cell outer membrane"/>
    <property type="evidence" value="ECO:0007669"/>
    <property type="project" value="UniProtKB-SubCell"/>
</dbReference>
<dbReference type="SUPFAM" id="SSF103088">
    <property type="entry name" value="OmpA-like"/>
    <property type="match status" value="1"/>
</dbReference>
<keyword evidence="3" id="KW-0998">Cell outer membrane</keyword>
<dbReference type="InterPro" id="IPR006665">
    <property type="entry name" value="OmpA-like"/>
</dbReference>
<dbReference type="STRING" id="1921010.MMIC_P2407"/>
<evidence type="ECO:0000256" key="5">
    <source>
        <dbReference type="SAM" id="Coils"/>
    </source>
</evidence>
<feature type="chain" id="PRO_5012634595" evidence="6">
    <location>
        <begin position="25"/>
        <end position="480"/>
    </location>
</feature>
<comment type="caution">
    <text evidence="8">The sequence shown here is derived from an EMBL/GenBank/DDBJ whole genome shotgun (WGS) entry which is preliminary data.</text>
</comment>
<feature type="signal peptide" evidence="6">
    <location>
        <begin position="1"/>
        <end position="24"/>
    </location>
</feature>
<dbReference type="OrthoDB" id="5291234at2"/>
<dbReference type="PRINTS" id="PR01021">
    <property type="entry name" value="OMPADOMAIN"/>
</dbReference>
<proteinExistence type="predicted"/>
<feature type="coiled-coil region" evidence="5">
    <location>
        <begin position="277"/>
        <end position="315"/>
    </location>
</feature>
<dbReference type="CDD" id="cd07185">
    <property type="entry name" value="OmpA_C-like"/>
    <property type="match status" value="1"/>
</dbReference>
<dbReference type="Proteomes" id="UP000231632">
    <property type="component" value="Unassembled WGS sequence"/>
</dbReference>
<dbReference type="InterPro" id="IPR036737">
    <property type="entry name" value="OmpA-like_sf"/>
</dbReference>
<evidence type="ECO:0000313" key="8">
    <source>
        <dbReference type="EMBL" id="GAV21418.1"/>
    </source>
</evidence>
<organism evidence="8 9">
    <name type="scientific">Mariprofundus micogutta</name>
    <dbReference type="NCBI Taxonomy" id="1921010"/>
    <lineage>
        <taxon>Bacteria</taxon>
        <taxon>Pseudomonadati</taxon>
        <taxon>Pseudomonadota</taxon>
        <taxon>Candidatius Mariprofundia</taxon>
        <taxon>Mariprofundales</taxon>
        <taxon>Mariprofundaceae</taxon>
        <taxon>Mariprofundus</taxon>
    </lineage>
</organism>
<dbReference type="RefSeq" id="WP_072660710.1">
    <property type="nucleotide sequence ID" value="NZ_BDFD01000032.1"/>
</dbReference>
<keyword evidence="5" id="KW-0175">Coiled coil</keyword>
<protein>
    <submittedName>
        <fullName evidence="8">OmpA-OmpF porin, OOP family</fullName>
    </submittedName>
</protein>
<dbReference type="AlphaFoldDB" id="A0A1L8CR82"/>
<sequence length="480" mass="53428">MFVRPFFLFFVSISLFTLSNIAAAATLDEVKQAIGEAKALRAAEFAPAHYNSAERTFRQAQELLIQKGDRNKIRSLLDQAAGQAAAASSASQQFTQNFSNLVESRDRLQLAGDEYTRDDITERAEKEFAIVVTAAESGNMKKARKEAVNARRTLNSAQVVAAREQFVRPISKSIAQARKNKARNFAPKALSEAIDLQKKTDALIKSDPDAQTQAYALYQQGYKSAQHATRVASMGSQFTKKPQLLERWVDASDARMETLAKALGIQLDRSQSPDMQLALLKQAIEDMQGEYKAQLADANKQSSELSKKLAKYEGDMARDLKDMADIRYKLQLKREAEAKIKRLTKLFSPDDVEILLTTDADVIFRMKTLNFRSGSAVIPPQAYVLLDNAIKSIEIFPKRSVRIEGHTDYMGGNAFNQALSERRANAVTEYLHQNMPEFSNQMDAVGHGEEKPIANNETAAGRTKNRRIDIILVAPPASTE</sequence>
<dbReference type="Gene3D" id="3.30.1330.60">
    <property type="entry name" value="OmpA-like domain"/>
    <property type="match status" value="1"/>
</dbReference>
<evidence type="ECO:0000256" key="1">
    <source>
        <dbReference type="ARBA" id="ARBA00004442"/>
    </source>
</evidence>
<keyword evidence="6" id="KW-0732">Signal</keyword>
<evidence type="ECO:0000256" key="4">
    <source>
        <dbReference type="PROSITE-ProRule" id="PRU00473"/>
    </source>
</evidence>
<evidence type="ECO:0000256" key="2">
    <source>
        <dbReference type="ARBA" id="ARBA00023136"/>
    </source>
</evidence>
<evidence type="ECO:0000259" key="7">
    <source>
        <dbReference type="PROSITE" id="PS51123"/>
    </source>
</evidence>
<dbReference type="PANTHER" id="PTHR30329">
    <property type="entry name" value="STATOR ELEMENT OF FLAGELLAR MOTOR COMPLEX"/>
    <property type="match status" value="1"/>
</dbReference>
<dbReference type="PROSITE" id="PS51123">
    <property type="entry name" value="OMPA_2"/>
    <property type="match status" value="1"/>
</dbReference>
<dbReference type="EMBL" id="BDFD01000032">
    <property type="protein sequence ID" value="GAV21418.1"/>
    <property type="molecule type" value="Genomic_DNA"/>
</dbReference>
<evidence type="ECO:0000256" key="3">
    <source>
        <dbReference type="ARBA" id="ARBA00023237"/>
    </source>
</evidence>
<comment type="subcellular location">
    <subcellularLocation>
        <location evidence="1">Cell outer membrane</location>
    </subcellularLocation>
</comment>
<dbReference type="Pfam" id="PF00691">
    <property type="entry name" value="OmpA"/>
    <property type="match status" value="1"/>
</dbReference>